<name>A0A8C2SPE5_COTJA</name>
<reference evidence="1" key="3">
    <citation type="submission" date="2025-09" db="UniProtKB">
        <authorList>
            <consortium name="Ensembl"/>
        </authorList>
    </citation>
    <scope>IDENTIFICATION</scope>
</reference>
<sequence length="85" mass="9724">TQRLLVNITGLVLHAQTFSEGASAMSFAELLHCFVRLILLDSYFLRLMLKIYFTTILDLPIYTSELFDIIQCSLCALAFHFTNTM</sequence>
<keyword evidence="2" id="KW-1185">Reference proteome</keyword>
<dbReference type="AlphaFoldDB" id="A0A8C2SPE5"/>
<organism evidence="1 2">
    <name type="scientific">Coturnix japonica</name>
    <name type="common">Japanese quail</name>
    <name type="synonym">Coturnix coturnix japonica</name>
    <dbReference type="NCBI Taxonomy" id="93934"/>
    <lineage>
        <taxon>Eukaryota</taxon>
        <taxon>Metazoa</taxon>
        <taxon>Chordata</taxon>
        <taxon>Craniata</taxon>
        <taxon>Vertebrata</taxon>
        <taxon>Euteleostomi</taxon>
        <taxon>Archelosauria</taxon>
        <taxon>Archosauria</taxon>
        <taxon>Dinosauria</taxon>
        <taxon>Saurischia</taxon>
        <taxon>Theropoda</taxon>
        <taxon>Coelurosauria</taxon>
        <taxon>Aves</taxon>
        <taxon>Neognathae</taxon>
        <taxon>Galloanserae</taxon>
        <taxon>Galliformes</taxon>
        <taxon>Phasianidae</taxon>
        <taxon>Perdicinae</taxon>
        <taxon>Coturnix</taxon>
    </lineage>
</organism>
<reference evidence="1" key="2">
    <citation type="submission" date="2025-08" db="UniProtKB">
        <authorList>
            <consortium name="Ensembl"/>
        </authorList>
    </citation>
    <scope>IDENTIFICATION</scope>
</reference>
<dbReference type="Ensembl" id="ENSCJPT00005002062.1">
    <property type="protein sequence ID" value="ENSCJPP00005001205.1"/>
    <property type="gene ID" value="ENSCJPG00005001265.1"/>
</dbReference>
<reference evidence="1" key="1">
    <citation type="submission" date="2015-11" db="EMBL/GenBank/DDBJ databases">
        <authorList>
            <consortium name="International Coturnix japonica Genome Analysis Consortium"/>
            <person name="Warren W."/>
            <person name="Burt D.W."/>
            <person name="Antin P.B."/>
            <person name="Lanford R."/>
            <person name="Gros J."/>
            <person name="Wilson R.K."/>
        </authorList>
    </citation>
    <scope>NUCLEOTIDE SEQUENCE [LARGE SCALE GENOMIC DNA]</scope>
</reference>
<accession>A0A8C2SPE5</accession>
<dbReference type="Proteomes" id="UP000694412">
    <property type="component" value="Chromosome 1"/>
</dbReference>
<protein>
    <submittedName>
        <fullName evidence="1">Uncharacterized protein</fullName>
    </submittedName>
</protein>
<evidence type="ECO:0000313" key="2">
    <source>
        <dbReference type="Proteomes" id="UP000694412"/>
    </source>
</evidence>
<proteinExistence type="predicted"/>
<evidence type="ECO:0000313" key="1">
    <source>
        <dbReference type="Ensembl" id="ENSCJPP00005001205.1"/>
    </source>
</evidence>